<gene>
    <name evidence="2" type="ORF">RCL2_002386900</name>
</gene>
<dbReference type="Proteomes" id="UP000615446">
    <property type="component" value="Unassembled WGS sequence"/>
</dbReference>
<proteinExistence type="predicted"/>
<protein>
    <submittedName>
        <fullName evidence="2">Uncharacterized protein</fullName>
    </submittedName>
</protein>
<accession>A0A8H3QZI7</accession>
<dbReference type="OrthoDB" id="2439498at2759"/>
<comment type="caution">
    <text evidence="2">The sequence shown here is derived from an EMBL/GenBank/DDBJ whole genome shotgun (WGS) entry which is preliminary data.</text>
</comment>
<evidence type="ECO:0000256" key="1">
    <source>
        <dbReference type="SAM" id="MobiDB-lite"/>
    </source>
</evidence>
<name>A0A8H3QZI7_9GLOM</name>
<sequence length="187" mass="21425">MNVNNDCNHNNDSKEEISDDSDNGKYNGYSGYNEYDTEIISKNHAHPVYSLALRLRAGSLDTPADFFEPFALRPDRFEELPSPSVAFFDSRVESCSVKDKTRKSDVIINYTDIIETIYNSLTSLSNTNEFYEEKNTELSISFNIELSTLINVILKNNISKNIENIDCKIGHYIVFLISEVMLTYVQY</sequence>
<dbReference type="AlphaFoldDB" id="A0A8H3QZI7"/>
<reference evidence="2" key="1">
    <citation type="submission" date="2019-10" db="EMBL/GenBank/DDBJ databases">
        <title>Conservation and host-specific expression of non-tandemly repeated heterogenous ribosome RNA gene in arbuscular mycorrhizal fungi.</title>
        <authorList>
            <person name="Maeda T."/>
            <person name="Kobayashi Y."/>
            <person name="Nakagawa T."/>
            <person name="Ezawa T."/>
            <person name="Yamaguchi K."/>
            <person name="Bino T."/>
            <person name="Nishimoto Y."/>
            <person name="Shigenobu S."/>
            <person name="Kawaguchi M."/>
        </authorList>
    </citation>
    <scope>NUCLEOTIDE SEQUENCE</scope>
    <source>
        <strain evidence="2">HR1</strain>
    </source>
</reference>
<dbReference type="EMBL" id="BLAL01000257">
    <property type="protein sequence ID" value="GES97282.1"/>
    <property type="molecule type" value="Genomic_DNA"/>
</dbReference>
<evidence type="ECO:0000313" key="3">
    <source>
        <dbReference type="Proteomes" id="UP000615446"/>
    </source>
</evidence>
<evidence type="ECO:0000313" key="2">
    <source>
        <dbReference type="EMBL" id="GES97282.1"/>
    </source>
</evidence>
<feature type="region of interest" description="Disordered" evidence="1">
    <location>
        <begin position="1"/>
        <end position="25"/>
    </location>
</feature>
<organism evidence="2 3">
    <name type="scientific">Rhizophagus clarus</name>
    <dbReference type="NCBI Taxonomy" id="94130"/>
    <lineage>
        <taxon>Eukaryota</taxon>
        <taxon>Fungi</taxon>
        <taxon>Fungi incertae sedis</taxon>
        <taxon>Mucoromycota</taxon>
        <taxon>Glomeromycotina</taxon>
        <taxon>Glomeromycetes</taxon>
        <taxon>Glomerales</taxon>
        <taxon>Glomeraceae</taxon>
        <taxon>Rhizophagus</taxon>
    </lineage>
</organism>